<dbReference type="GO" id="GO:0005886">
    <property type="term" value="C:plasma membrane"/>
    <property type="evidence" value="ECO:0007669"/>
    <property type="project" value="TreeGrafter"/>
</dbReference>
<accession>A0A0K8T3U5</accession>
<dbReference type="Pfam" id="PF21052">
    <property type="entry name" value="EFR3_ARM"/>
    <property type="match status" value="1"/>
</dbReference>
<dbReference type="PANTHER" id="PTHR12444">
    <property type="entry name" value="PROTEIN EFR3 HOMOLOG CMP44E"/>
    <property type="match status" value="1"/>
</dbReference>
<name>A0A0K8T3U5_LYGHE</name>
<dbReference type="InterPro" id="IPR049152">
    <property type="entry name" value="EFR3-like_ARM"/>
</dbReference>
<organism evidence="1">
    <name type="scientific">Lygus hesperus</name>
    <name type="common">Western plant bug</name>
    <dbReference type="NCBI Taxonomy" id="30085"/>
    <lineage>
        <taxon>Eukaryota</taxon>
        <taxon>Metazoa</taxon>
        <taxon>Ecdysozoa</taxon>
        <taxon>Arthropoda</taxon>
        <taxon>Hexapoda</taxon>
        <taxon>Insecta</taxon>
        <taxon>Pterygota</taxon>
        <taxon>Neoptera</taxon>
        <taxon>Paraneoptera</taxon>
        <taxon>Hemiptera</taxon>
        <taxon>Heteroptera</taxon>
        <taxon>Panheteroptera</taxon>
        <taxon>Cimicomorpha</taxon>
        <taxon>Miridae</taxon>
        <taxon>Mirini</taxon>
        <taxon>Lygus</taxon>
    </lineage>
</organism>
<proteinExistence type="predicted"/>
<dbReference type="AlphaFoldDB" id="A0A0K8T3U5"/>
<dbReference type="PANTHER" id="PTHR12444:SF8">
    <property type="entry name" value="PROTEIN EFR3 HOMOLOG CMP44E"/>
    <property type="match status" value="1"/>
</dbReference>
<dbReference type="EMBL" id="GBRD01005623">
    <property type="protein sequence ID" value="JAG60198.1"/>
    <property type="molecule type" value="Transcribed_RNA"/>
</dbReference>
<dbReference type="GO" id="GO:0072659">
    <property type="term" value="P:protein localization to plasma membrane"/>
    <property type="evidence" value="ECO:0007669"/>
    <property type="project" value="TreeGrafter"/>
</dbReference>
<evidence type="ECO:0000313" key="1">
    <source>
        <dbReference type="EMBL" id="JAG60198.1"/>
    </source>
</evidence>
<protein>
    <submittedName>
        <fullName evidence="1">Uncharacterized protein</fullName>
    </submittedName>
</protein>
<sequence>MGNKKVRSVFKPKHKRLVDKIYATQKGSTEVTLNNMDKLTYYSINYPEKVNKVATYFHEKIMKQIKKKKYQHIDVSLQALDVLLSSSPTQSYNLYAEHFLVVASQLLATNDQRLQDMATRSVGTQTTQDRH</sequence>
<dbReference type="InterPro" id="IPR051851">
    <property type="entry name" value="EFR3_Homologs"/>
</dbReference>
<reference evidence="1" key="1">
    <citation type="submission" date="2014-09" db="EMBL/GenBank/DDBJ databases">
        <authorList>
            <person name="Magalhaes I.L.F."/>
            <person name="Oliveira U."/>
            <person name="Santos F.R."/>
            <person name="Vidigal T.H.D.A."/>
            <person name="Brescovit A.D."/>
            <person name="Santos A.J."/>
        </authorList>
    </citation>
    <scope>NUCLEOTIDE SEQUENCE</scope>
</reference>